<dbReference type="Proteomes" id="UP000294498">
    <property type="component" value="Unassembled WGS sequence"/>
</dbReference>
<dbReference type="RefSeq" id="WP_133993424.1">
    <property type="nucleotide sequence ID" value="NZ_SODV01000001.1"/>
</dbReference>
<protein>
    <submittedName>
        <fullName evidence="2">Uncharacterized protein</fullName>
    </submittedName>
</protein>
<keyword evidence="3" id="KW-1185">Reference proteome</keyword>
<dbReference type="AlphaFoldDB" id="A0A4V3GLX0"/>
<proteinExistence type="predicted"/>
<evidence type="ECO:0000313" key="2">
    <source>
        <dbReference type="EMBL" id="TDX01133.1"/>
    </source>
</evidence>
<comment type="caution">
    <text evidence="2">The sequence shown here is derived from an EMBL/GenBank/DDBJ whole genome shotgun (WGS) entry which is preliminary data.</text>
</comment>
<name>A0A4V3GLX0_9BACT</name>
<organism evidence="2 3">
    <name type="scientific">Dinghuibacter silviterrae</name>
    <dbReference type="NCBI Taxonomy" id="1539049"/>
    <lineage>
        <taxon>Bacteria</taxon>
        <taxon>Pseudomonadati</taxon>
        <taxon>Bacteroidota</taxon>
        <taxon>Chitinophagia</taxon>
        <taxon>Chitinophagales</taxon>
        <taxon>Chitinophagaceae</taxon>
        <taxon>Dinghuibacter</taxon>
    </lineage>
</organism>
<evidence type="ECO:0000313" key="3">
    <source>
        <dbReference type="Proteomes" id="UP000294498"/>
    </source>
</evidence>
<feature type="compositionally biased region" description="Basic residues" evidence="1">
    <location>
        <begin position="75"/>
        <end position="90"/>
    </location>
</feature>
<dbReference type="EMBL" id="SODV01000001">
    <property type="protein sequence ID" value="TDX01133.1"/>
    <property type="molecule type" value="Genomic_DNA"/>
</dbReference>
<sequence length="90" mass="10005">MLILAVAVSGATAIGAAGCRPRATMEQKLDAWLIHQRKMEVILQDVQMDCDSTVEATLRYRVDSLEKALLPAPHPAHHAHHETGRHHHRS</sequence>
<gene>
    <name evidence="2" type="ORF">EDB95_2164</name>
</gene>
<feature type="region of interest" description="Disordered" evidence="1">
    <location>
        <begin position="71"/>
        <end position="90"/>
    </location>
</feature>
<evidence type="ECO:0000256" key="1">
    <source>
        <dbReference type="SAM" id="MobiDB-lite"/>
    </source>
</evidence>
<reference evidence="2 3" key="1">
    <citation type="submission" date="2019-03" db="EMBL/GenBank/DDBJ databases">
        <title>Genomic Encyclopedia of Type Strains, Phase IV (KMG-IV): sequencing the most valuable type-strain genomes for metagenomic binning, comparative biology and taxonomic classification.</title>
        <authorList>
            <person name="Goeker M."/>
        </authorList>
    </citation>
    <scope>NUCLEOTIDE SEQUENCE [LARGE SCALE GENOMIC DNA]</scope>
    <source>
        <strain evidence="2 3">DSM 100059</strain>
    </source>
</reference>
<accession>A0A4V3GLX0</accession>